<feature type="region of interest" description="Disordered" evidence="1">
    <location>
        <begin position="50"/>
        <end position="69"/>
    </location>
</feature>
<accession>A0A4R4WM17</accession>
<dbReference type="InterPro" id="IPR022062">
    <property type="entry name" value="DUF3618"/>
</dbReference>
<evidence type="ECO:0000313" key="4">
    <source>
        <dbReference type="Proteomes" id="UP000295172"/>
    </source>
</evidence>
<keyword evidence="2" id="KW-0472">Membrane</keyword>
<dbReference type="RefSeq" id="WP_132325480.1">
    <property type="nucleotide sequence ID" value="NZ_SMKR01000151.1"/>
</dbReference>
<protein>
    <submittedName>
        <fullName evidence="3">DUF3618 domain-containing protein</fullName>
    </submittedName>
</protein>
<sequence>MSTKANHREPISETEALRIDLEQTRAHLAGTVQELSRQLNFPGRIKESAAQAGRRLRGRVRQMPAAGRRHPKAMAVLGGAMALGLGAATWLARRHK</sequence>
<keyword evidence="4" id="KW-1185">Reference proteome</keyword>
<evidence type="ECO:0000256" key="1">
    <source>
        <dbReference type="SAM" id="MobiDB-lite"/>
    </source>
</evidence>
<dbReference type="Proteomes" id="UP000295172">
    <property type="component" value="Unassembled WGS sequence"/>
</dbReference>
<dbReference type="OrthoDB" id="3829502at2"/>
<reference evidence="3 4" key="1">
    <citation type="submission" date="2019-02" db="EMBL/GenBank/DDBJ databases">
        <title>Draft genome sequences of novel Actinobacteria.</title>
        <authorList>
            <person name="Sahin N."/>
            <person name="Ay H."/>
            <person name="Saygin H."/>
        </authorList>
    </citation>
    <scope>NUCLEOTIDE SEQUENCE [LARGE SCALE GENOMIC DNA]</scope>
    <source>
        <strain evidence="3 4">16K104</strain>
    </source>
</reference>
<name>A0A4R4WM17_9ACTN</name>
<evidence type="ECO:0000256" key="2">
    <source>
        <dbReference type="SAM" id="Phobius"/>
    </source>
</evidence>
<evidence type="ECO:0000313" key="3">
    <source>
        <dbReference type="EMBL" id="TDD17533.1"/>
    </source>
</evidence>
<proteinExistence type="predicted"/>
<dbReference type="EMBL" id="SMKR01000151">
    <property type="protein sequence ID" value="TDD17533.1"/>
    <property type="molecule type" value="Genomic_DNA"/>
</dbReference>
<keyword evidence="2" id="KW-0812">Transmembrane</keyword>
<organism evidence="3 4">
    <name type="scientific">Kribbella turkmenica</name>
    <dbReference type="NCBI Taxonomy" id="2530375"/>
    <lineage>
        <taxon>Bacteria</taxon>
        <taxon>Bacillati</taxon>
        <taxon>Actinomycetota</taxon>
        <taxon>Actinomycetes</taxon>
        <taxon>Propionibacteriales</taxon>
        <taxon>Kribbellaceae</taxon>
        <taxon>Kribbella</taxon>
    </lineage>
</organism>
<gene>
    <name evidence="3" type="ORF">E1218_27780</name>
</gene>
<feature type="transmembrane region" description="Helical" evidence="2">
    <location>
        <begin position="73"/>
        <end position="92"/>
    </location>
</feature>
<keyword evidence="2" id="KW-1133">Transmembrane helix</keyword>
<dbReference type="Pfam" id="PF12277">
    <property type="entry name" value="DUF3618"/>
    <property type="match status" value="1"/>
</dbReference>
<comment type="caution">
    <text evidence="3">The sequence shown here is derived from an EMBL/GenBank/DDBJ whole genome shotgun (WGS) entry which is preliminary data.</text>
</comment>
<dbReference type="AlphaFoldDB" id="A0A4R4WM17"/>